<comment type="caution">
    <text evidence="1">The sequence shown here is derived from an EMBL/GenBank/DDBJ whole genome shotgun (WGS) entry which is preliminary data.</text>
</comment>
<evidence type="ECO:0000313" key="1">
    <source>
        <dbReference type="EMBL" id="OZG02823.1"/>
    </source>
</evidence>
<dbReference type="Pfam" id="PF00010">
    <property type="entry name" value="HLH"/>
    <property type="match status" value="1"/>
</dbReference>
<accession>A0A261AY88</accession>
<dbReference type="CTD" id="9822380"/>
<keyword evidence="2" id="KW-1185">Reference proteome</keyword>
<sequence length="168" mass="18778">MTASTSEPSSSTSSSHTKIPSSSKYDIKNKQKRNARERKRVDMVNQGFQDLQKRIQKSPGTKAKMSKVETLKEAARYIQQLQETLGMMPMAVDFPTPEQSPIYPQPMIIAQTLSPTYISPYYPAPQMTSLKYEITSQYYSSQESSSSASSTASNSGDHSSYYSQGENF</sequence>
<dbReference type="GO" id="GO:0000981">
    <property type="term" value="F:DNA-binding transcription factor activity, RNA polymerase II-specific"/>
    <property type="evidence" value="ECO:0007669"/>
    <property type="project" value="TreeGrafter"/>
</dbReference>
<organism evidence="1 2">
    <name type="scientific">Caenorhabditis remanei</name>
    <name type="common">Caenorhabditis vulgaris</name>
    <dbReference type="NCBI Taxonomy" id="31234"/>
    <lineage>
        <taxon>Eukaryota</taxon>
        <taxon>Metazoa</taxon>
        <taxon>Ecdysozoa</taxon>
        <taxon>Nematoda</taxon>
        <taxon>Chromadorea</taxon>
        <taxon>Rhabditida</taxon>
        <taxon>Rhabditina</taxon>
        <taxon>Rhabditomorpha</taxon>
        <taxon>Rhabditoidea</taxon>
        <taxon>Rhabditidae</taxon>
        <taxon>Peloderinae</taxon>
        <taxon>Caenorhabditis</taxon>
    </lineage>
</organism>
<dbReference type="PANTHER" id="PTHR23349">
    <property type="entry name" value="BASIC HELIX-LOOP-HELIX TRANSCRIPTION FACTOR, TWIST"/>
    <property type="match status" value="1"/>
</dbReference>
<dbReference type="GO" id="GO:0040008">
    <property type="term" value="P:regulation of growth"/>
    <property type="evidence" value="ECO:0007669"/>
    <property type="project" value="UniProtKB-ARBA"/>
</dbReference>
<dbReference type="Gene3D" id="4.10.280.10">
    <property type="entry name" value="Helix-loop-helix DNA-binding domain"/>
    <property type="match status" value="1"/>
</dbReference>
<dbReference type="OMA" id="YSHTETY"/>
<dbReference type="CDD" id="cd11418">
    <property type="entry name" value="bHLH_TS_ASCL"/>
    <property type="match status" value="1"/>
</dbReference>
<proteinExistence type="predicted"/>
<name>A0A261AY88_CAERE</name>
<dbReference type="InterPro" id="IPR036638">
    <property type="entry name" value="HLH_DNA-bd_sf"/>
</dbReference>
<dbReference type="OrthoDB" id="5976910at2759"/>
<dbReference type="Proteomes" id="UP000216624">
    <property type="component" value="Unassembled WGS sequence"/>
</dbReference>
<dbReference type="SUPFAM" id="SSF47459">
    <property type="entry name" value="HLH, helix-loop-helix DNA-binding domain"/>
    <property type="match status" value="1"/>
</dbReference>
<gene>
    <name evidence="1" type="ORF">FL82_05559</name>
</gene>
<evidence type="ECO:0000313" key="2">
    <source>
        <dbReference type="Proteomes" id="UP000216624"/>
    </source>
</evidence>
<dbReference type="PROSITE" id="PS50888">
    <property type="entry name" value="BHLH"/>
    <property type="match status" value="1"/>
</dbReference>
<protein>
    <submittedName>
        <fullName evidence="1">Uncharacterized protein</fullName>
    </submittedName>
</protein>
<dbReference type="GO" id="GO:0000977">
    <property type="term" value="F:RNA polymerase II transcription regulatory region sequence-specific DNA binding"/>
    <property type="evidence" value="ECO:0007669"/>
    <property type="project" value="TreeGrafter"/>
</dbReference>
<dbReference type="eggNOG" id="KOG4029">
    <property type="taxonomic scope" value="Eukaryota"/>
</dbReference>
<dbReference type="GO" id="GO:0046983">
    <property type="term" value="F:protein dimerization activity"/>
    <property type="evidence" value="ECO:0007669"/>
    <property type="project" value="InterPro"/>
</dbReference>
<dbReference type="HOGENOM" id="CLU_1572016_0_0_1"/>
<feature type="non-terminal residue" evidence="1">
    <location>
        <position position="1"/>
    </location>
</feature>
<dbReference type="PANTHER" id="PTHR23349:SF110">
    <property type="entry name" value="BHLH DOMAIN-CONTAINING PROTEIN"/>
    <property type="match status" value="1"/>
</dbReference>
<dbReference type="InterPro" id="IPR050283">
    <property type="entry name" value="E-box_TF_Regulators"/>
</dbReference>
<dbReference type="GO" id="GO:0048699">
    <property type="term" value="P:generation of neurons"/>
    <property type="evidence" value="ECO:0007669"/>
    <property type="project" value="UniProtKB-ARBA"/>
</dbReference>
<dbReference type="GO" id="GO:0005634">
    <property type="term" value="C:nucleus"/>
    <property type="evidence" value="ECO:0007669"/>
    <property type="project" value="UniProtKB-SubCell"/>
</dbReference>
<dbReference type="SMART" id="SM00353">
    <property type="entry name" value="HLH"/>
    <property type="match status" value="1"/>
</dbReference>
<reference evidence="1" key="1">
    <citation type="submission" date="2017-08" db="EMBL/GenBank/DDBJ databases">
        <authorList>
            <person name="de Groot N.N."/>
        </authorList>
    </citation>
    <scope>NUCLEOTIDE SEQUENCE [LARGE SCALE GENOMIC DNA]</scope>
    <source>
        <strain evidence="1">PX439</strain>
    </source>
</reference>
<dbReference type="InterPro" id="IPR011598">
    <property type="entry name" value="bHLH_dom"/>
</dbReference>
<dbReference type="EMBL" id="NMWX01000004">
    <property type="protein sequence ID" value="OZG02823.1"/>
    <property type="molecule type" value="Genomic_DNA"/>
</dbReference>
<dbReference type="KEGG" id="crq:GCK72_005660"/>
<dbReference type="STRING" id="31234.E3LG64"/>